<name>K4RGN4_STRDJ</name>
<dbReference type="Gene3D" id="3.40.50.300">
    <property type="entry name" value="P-loop containing nucleotide triphosphate hydrolases"/>
    <property type="match status" value="1"/>
</dbReference>
<keyword evidence="1" id="KW-0614">Plasmid</keyword>
<accession>K4RGN4</accession>
<organism evidence="2">
    <name type="scientific">Streptomyces davaonensis (strain DSM 101723 / JCM 4913 / KCC S-0913 / 768)</name>
    <dbReference type="NCBI Taxonomy" id="1214101"/>
    <lineage>
        <taxon>Bacteria</taxon>
        <taxon>Bacillati</taxon>
        <taxon>Actinomycetota</taxon>
        <taxon>Actinomycetes</taxon>
        <taxon>Kitasatosporales</taxon>
        <taxon>Streptomycetaceae</taxon>
        <taxon>Streptomyces</taxon>
    </lineage>
</organism>
<reference evidence="1 2" key="1">
    <citation type="journal article" date="2012" name="J. Bacteriol.">
        <title>Genome sequence of the bacterium Streptomyces davawensis JCM 4913 and heterologous production of the unique antibiotic roseoflavin.</title>
        <authorList>
            <person name="Jankowitsch F."/>
            <person name="Schwarz J."/>
            <person name="Ruckert C."/>
            <person name="Gust B."/>
            <person name="Szczepanowski R."/>
            <person name="Blom J."/>
            <person name="Pelzer S."/>
            <person name="Kalinowski J."/>
            <person name="Mack M."/>
        </authorList>
    </citation>
    <scope>NUCLEOTIDE SEQUENCE [LARGE SCALE GENOMIC DNA]</scope>
    <source>
        <strain evidence="2">DSM 101723 / JCM 4913 / KCC S-0913 / 768</strain>
        <plasmid evidence="1 2">pSDA1</plasmid>
    </source>
</reference>
<dbReference type="InterPro" id="IPR027417">
    <property type="entry name" value="P-loop_NTPase"/>
</dbReference>
<dbReference type="AlphaFoldDB" id="K4RGN4"/>
<proteinExistence type="predicted"/>
<geneLocation type="plasmid" evidence="1 2">
    <name>pSDA1</name>
</geneLocation>
<dbReference type="OrthoDB" id="3575979at2"/>
<protein>
    <recommendedName>
        <fullName evidence="3">Guanylate kinase</fullName>
    </recommendedName>
</protein>
<dbReference type="PATRIC" id="fig|1214101.3.peg.8656"/>
<evidence type="ECO:0008006" key="3">
    <source>
        <dbReference type="Google" id="ProtNLM"/>
    </source>
</evidence>
<gene>
    <name evidence="1" type="ORF">BN159_p70</name>
</gene>
<dbReference type="Proteomes" id="UP000008043">
    <property type="component" value="Plasmid pSDA1"/>
</dbReference>
<dbReference type="SUPFAM" id="SSF52540">
    <property type="entry name" value="P-loop containing nucleoside triphosphate hydrolases"/>
    <property type="match status" value="1"/>
</dbReference>
<evidence type="ECO:0000313" key="1">
    <source>
        <dbReference type="EMBL" id="CCK32947.1"/>
    </source>
</evidence>
<sequence>MRRQGVVLYGPPAAGKDTVTTALTQLRPQYGQFARLKVGSGKSTGYRMGTAEQLRELEAADGVVYANSRYGNTYVLDRPGLDAAFAAGVPVVHLGQVDGIRALIDGYPADWSLVLLWCPRQATAERSAGRGDSDTLARVAAWEATREDMDSHPGMVWDLTVDTTTTPPEEAARLIDRLVAGSSRAASAPGDQKGHA</sequence>
<dbReference type="HOGENOM" id="CLU_1474412_0_0_11"/>
<dbReference type="KEGG" id="sdv:BN159_p70"/>
<dbReference type="EMBL" id="HE971710">
    <property type="protein sequence ID" value="CCK32947.1"/>
    <property type="molecule type" value="Genomic_DNA"/>
</dbReference>
<dbReference type="Pfam" id="PF07931">
    <property type="entry name" value="CPT"/>
    <property type="match status" value="1"/>
</dbReference>
<dbReference type="RefSeq" id="WP_015449486.1">
    <property type="nucleotide sequence ID" value="NC_020545.1"/>
</dbReference>
<keyword evidence="2" id="KW-1185">Reference proteome</keyword>
<dbReference type="eggNOG" id="COG0194">
    <property type="taxonomic scope" value="Bacteria"/>
</dbReference>
<evidence type="ECO:0000313" key="2">
    <source>
        <dbReference type="Proteomes" id="UP000008043"/>
    </source>
</evidence>